<keyword evidence="1" id="KW-1133">Transmembrane helix</keyword>
<dbReference type="InterPro" id="IPR017581">
    <property type="entry name" value="AtpR-like"/>
</dbReference>
<evidence type="ECO:0000256" key="1">
    <source>
        <dbReference type="SAM" id="Phobius"/>
    </source>
</evidence>
<dbReference type="EMBL" id="FWFL01000003">
    <property type="protein sequence ID" value="SLN31021.1"/>
    <property type="molecule type" value="Genomic_DNA"/>
</dbReference>
<reference evidence="2 3" key="1">
    <citation type="submission" date="2017-03" db="EMBL/GenBank/DDBJ databases">
        <authorList>
            <person name="Afonso C.L."/>
            <person name="Miller P.J."/>
            <person name="Scott M.A."/>
            <person name="Spackman E."/>
            <person name="Goraichik I."/>
            <person name="Dimitrov K.M."/>
            <person name="Suarez D.L."/>
            <person name="Swayne D.E."/>
        </authorList>
    </citation>
    <scope>NUCLEOTIDE SEQUENCE [LARGE SCALE GENOMIC DNA]</scope>
    <source>
        <strain evidence="2 3">CECT 8287</strain>
    </source>
</reference>
<sequence length="99" mass="10216">MIDVDWNAALLGLAAGAVVGGVFFMGLGLGIRLALQASKPVRVLMLSAVVRIAALLASGWAVVWYSGPWTFPGFALAFVLTRTVATTLASVRPAGGESK</sequence>
<evidence type="ECO:0000313" key="3">
    <source>
        <dbReference type="Proteomes" id="UP000193827"/>
    </source>
</evidence>
<organism evidence="2 3">
    <name type="scientific">Roseovarius litorisediminis</name>
    <dbReference type="NCBI Taxonomy" id="1312363"/>
    <lineage>
        <taxon>Bacteria</taxon>
        <taxon>Pseudomonadati</taxon>
        <taxon>Pseudomonadota</taxon>
        <taxon>Alphaproteobacteria</taxon>
        <taxon>Rhodobacterales</taxon>
        <taxon>Roseobacteraceae</taxon>
        <taxon>Roseovarius</taxon>
    </lineage>
</organism>
<dbReference type="AlphaFoldDB" id="A0A1Y5S2B9"/>
<accession>A0A1Y5S2B9</accession>
<gene>
    <name evidence="2" type="ORF">PEL8287_01447</name>
</gene>
<keyword evidence="1" id="KW-0472">Membrane</keyword>
<keyword evidence="1" id="KW-0812">Transmembrane</keyword>
<name>A0A1Y5S2B9_9RHOB</name>
<evidence type="ECO:0000313" key="2">
    <source>
        <dbReference type="EMBL" id="SLN31021.1"/>
    </source>
</evidence>
<feature type="transmembrane region" description="Helical" evidence="1">
    <location>
        <begin position="71"/>
        <end position="91"/>
    </location>
</feature>
<proteinExistence type="predicted"/>
<evidence type="ECO:0008006" key="4">
    <source>
        <dbReference type="Google" id="ProtNLM"/>
    </source>
</evidence>
<feature type="transmembrane region" description="Helical" evidence="1">
    <location>
        <begin position="6"/>
        <end position="31"/>
    </location>
</feature>
<protein>
    <recommendedName>
        <fullName evidence="4">N-ATPase, AtpR subunit</fullName>
    </recommendedName>
</protein>
<feature type="transmembrane region" description="Helical" evidence="1">
    <location>
        <begin position="43"/>
        <end position="65"/>
    </location>
</feature>
<keyword evidence="3" id="KW-1185">Reference proteome</keyword>
<dbReference type="Pfam" id="PF12966">
    <property type="entry name" value="AtpR"/>
    <property type="match status" value="1"/>
</dbReference>
<dbReference type="RefSeq" id="WP_217807668.1">
    <property type="nucleotide sequence ID" value="NZ_FWFL01000003.1"/>
</dbReference>
<dbReference type="Proteomes" id="UP000193827">
    <property type="component" value="Unassembled WGS sequence"/>
</dbReference>